<dbReference type="Proteomes" id="UP001595279">
    <property type="component" value="Unassembled WGS sequence"/>
</dbReference>
<evidence type="ECO:0000256" key="3">
    <source>
        <dbReference type="ARBA" id="ARBA00022692"/>
    </source>
</evidence>
<dbReference type="Gene3D" id="3.30.465.10">
    <property type="match status" value="1"/>
</dbReference>
<dbReference type="InterPro" id="IPR046342">
    <property type="entry name" value="CBS_dom_sf"/>
</dbReference>
<dbReference type="InterPro" id="IPR002550">
    <property type="entry name" value="CNNM"/>
</dbReference>
<dbReference type="SUPFAM" id="SSF56176">
    <property type="entry name" value="FAD-binding/transporter-associated domain-like"/>
    <property type="match status" value="1"/>
</dbReference>
<keyword evidence="5 9" id="KW-1133">Transmembrane helix</keyword>
<evidence type="ECO:0000256" key="10">
    <source>
        <dbReference type="SAM" id="Phobius"/>
    </source>
</evidence>
<feature type="transmembrane region" description="Helical" evidence="10">
    <location>
        <begin position="87"/>
        <end position="107"/>
    </location>
</feature>
<gene>
    <name evidence="13" type="ORF">ACFOGI_04360</name>
</gene>
<evidence type="ECO:0000256" key="4">
    <source>
        <dbReference type="ARBA" id="ARBA00022737"/>
    </source>
</evidence>
<dbReference type="PROSITE" id="PS51371">
    <property type="entry name" value="CBS"/>
    <property type="match status" value="2"/>
</dbReference>
<keyword evidence="6 8" id="KW-0129">CBS domain</keyword>
<evidence type="ECO:0000256" key="6">
    <source>
        <dbReference type="ARBA" id="ARBA00023122"/>
    </source>
</evidence>
<reference evidence="14" key="1">
    <citation type="journal article" date="2019" name="Int. J. Syst. Evol. Microbiol.">
        <title>The Global Catalogue of Microorganisms (GCM) 10K type strain sequencing project: providing services to taxonomists for standard genome sequencing and annotation.</title>
        <authorList>
            <consortium name="The Broad Institute Genomics Platform"/>
            <consortium name="The Broad Institute Genome Sequencing Center for Infectious Disease"/>
            <person name="Wu L."/>
            <person name="Ma J."/>
        </authorList>
    </citation>
    <scope>NUCLEOTIDE SEQUENCE [LARGE SCALE GENOMIC DNA]</scope>
    <source>
        <strain evidence="14">KCTC 13128</strain>
    </source>
</reference>
<comment type="caution">
    <text evidence="13">The sequence shown here is derived from an EMBL/GenBank/DDBJ whole genome shotgun (WGS) entry which is preliminary data.</text>
</comment>
<keyword evidence="3 9" id="KW-0812">Transmembrane</keyword>
<organism evidence="13 14">
    <name type="scientific">Virgibacillus xinjiangensis</name>
    <dbReference type="NCBI Taxonomy" id="393090"/>
    <lineage>
        <taxon>Bacteria</taxon>
        <taxon>Bacillati</taxon>
        <taxon>Bacillota</taxon>
        <taxon>Bacilli</taxon>
        <taxon>Bacillales</taxon>
        <taxon>Bacillaceae</taxon>
        <taxon>Virgibacillus</taxon>
    </lineage>
</organism>
<evidence type="ECO:0000313" key="14">
    <source>
        <dbReference type="Proteomes" id="UP001595279"/>
    </source>
</evidence>
<dbReference type="Gene3D" id="3.10.580.10">
    <property type="entry name" value="CBS-domain"/>
    <property type="match status" value="1"/>
</dbReference>
<dbReference type="CDD" id="cd04590">
    <property type="entry name" value="CBS_pair_CorC_HlyC_assoc"/>
    <property type="match status" value="1"/>
</dbReference>
<dbReference type="InterPro" id="IPR044751">
    <property type="entry name" value="Ion_transp-like_CBS"/>
</dbReference>
<evidence type="ECO:0000256" key="9">
    <source>
        <dbReference type="PROSITE-ProRule" id="PRU01193"/>
    </source>
</evidence>
<evidence type="ECO:0000256" key="2">
    <source>
        <dbReference type="ARBA" id="ARBA00006337"/>
    </source>
</evidence>
<keyword evidence="4" id="KW-0677">Repeat</keyword>
<feature type="domain" description="CBS" evidence="11">
    <location>
        <begin position="201"/>
        <end position="260"/>
    </location>
</feature>
<evidence type="ECO:0000256" key="5">
    <source>
        <dbReference type="ARBA" id="ARBA00022989"/>
    </source>
</evidence>
<evidence type="ECO:0000259" key="11">
    <source>
        <dbReference type="PROSITE" id="PS51371"/>
    </source>
</evidence>
<dbReference type="InterPro" id="IPR016169">
    <property type="entry name" value="FAD-bd_PCMH_sub2"/>
</dbReference>
<evidence type="ECO:0000256" key="7">
    <source>
        <dbReference type="ARBA" id="ARBA00023136"/>
    </source>
</evidence>
<evidence type="ECO:0000259" key="12">
    <source>
        <dbReference type="PROSITE" id="PS51846"/>
    </source>
</evidence>
<feature type="domain" description="CNNM transmembrane" evidence="12">
    <location>
        <begin position="1"/>
        <end position="182"/>
    </location>
</feature>
<dbReference type="RefSeq" id="WP_390268985.1">
    <property type="nucleotide sequence ID" value="NZ_JBHRSA010000013.1"/>
</dbReference>
<name>A0ABV7CSU5_9BACI</name>
<dbReference type="EMBL" id="JBHRSA010000013">
    <property type="protein sequence ID" value="MFC3039474.1"/>
    <property type="molecule type" value="Genomic_DNA"/>
</dbReference>
<dbReference type="SMART" id="SM00116">
    <property type="entry name" value="CBS"/>
    <property type="match status" value="2"/>
</dbReference>
<dbReference type="Pfam" id="PF01595">
    <property type="entry name" value="CNNM"/>
    <property type="match status" value="1"/>
</dbReference>
<keyword evidence="14" id="KW-1185">Reference proteome</keyword>
<dbReference type="SMART" id="SM01091">
    <property type="entry name" value="CorC_HlyC"/>
    <property type="match status" value="1"/>
</dbReference>
<evidence type="ECO:0000313" key="13">
    <source>
        <dbReference type="EMBL" id="MFC3039474.1"/>
    </source>
</evidence>
<accession>A0ABV7CSU5</accession>
<comment type="subcellular location">
    <subcellularLocation>
        <location evidence="1">Membrane</location>
        <topology evidence="1">Multi-pass membrane protein</topology>
    </subcellularLocation>
</comment>
<protein>
    <submittedName>
        <fullName evidence="13">Hemolysin family protein</fullName>
    </submittedName>
</protein>
<dbReference type="InterPro" id="IPR000644">
    <property type="entry name" value="CBS_dom"/>
</dbReference>
<dbReference type="Pfam" id="PF00571">
    <property type="entry name" value="CBS"/>
    <property type="match status" value="2"/>
</dbReference>
<dbReference type="PANTHER" id="PTHR22777">
    <property type="entry name" value="HEMOLYSIN-RELATED"/>
    <property type="match status" value="1"/>
</dbReference>
<dbReference type="InterPro" id="IPR005170">
    <property type="entry name" value="Transptr-assoc_dom"/>
</dbReference>
<dbReference type="PROSITE" id="PS51846">
    <property type="entry name" value="CNNM"/>
    <property type="match status" value="1"/>
</dbReference>
<dbReference type="InterPro" id="IPR036318">
    <property type="entry name" value="FAD-bd_PCMH-like_sf"/>
</dbReference>
<keyword evidence="7 9" id="KW-0472">Membrane</keyword>
<feature type="domain" description="CBS" evidence="11">
    <location>
        <begin position="266"/>
        <end position="325"/>
    </location>
</feature>
<comment type="similarity">
    <text evidence="2">Belongs to the UPF0053 family.</text>
</comment>
<evidence type="ECO:0000256" key="1">
    <source>
        <dbReference type="ARBA" id="ARBA00004141"/>
    </source>
</evidence>
<dbReference type="PANTHER" id="PTHR22777:SF4">
    <property type="entry name" value="UPF0053 PROTEIN SLL1254"/>
    <property type="match status" value="1"/>
</dbReference>
<dbReference type="SUPFAM" id="SSF54631">
    <property type="entry name" value="CBS-domain pair"/>
    <property type="match status" value="1"/>
</dbReference>
<evidence type="ECO:0000256" key="8">
    <source>
        <dbReference type="PROSITE-ProRule" id="PRU00703"/>
    </source>
</evidence>
<dbReference type="Pfam" id="PF03471">
    <property type="entry name" value="CorC_HlyC"/>
    <property type="match status" value="1"/>
</dbReference>
<feature type="transmembrane region" description="Helical" evidence="10">
    <location>
        <begin position="119"/>
        <end position="140"/>
    </location>
</feature>
<sequence length="429" mass="47478">MTLLILYLFLAIGISFLCSILEAVFLSTTPSYLNVRAEDGNKRANLFLDLKKSVDRPLSAILTLNTIAHTVGAAGVGAQATKVFGEAYFGVISAVLTILILVFSEIIPKTLGARYWKKMALASGQIIQYLIYITYPFVIISELITKVISSKSSDGQATTTSREELAVLANVGTEEGVFEENENKMIQGSIRLKGVKVSEAMTHRTDIIALPADATLKEVISVITEERFSRLPIYEKSIDNIVGILYVKDLIEYLSEPHDMDDFDLMDFCRTPYMTPEFNTMAELFKDFQDNNIHIGIIIDEFGGTAGIVTLEDLLEEIVGEIFDEDDEVVTDIVKLDNNTFHVNGSINLDEVADYFHVKLPIDEYETLSGFIISQIGRIPEAGDNDSIEYAGLTFQIEEVDGRMISKVKVSRNPVGTGSSSDLMNQSET</sequence>
<proteinExistence type="inferred from homology"/>